<feature type="compositionally biased region" description="Polar residues" evidence="2">
    <location>
        <begin position="290"/>
        <end position="300"/>
    </location>
</feature>
<feature type="region of interest" description="Disordered" evidence="2">
    <location>
        <begin position="191"/>
        <end position="212"/>
    </location>
</feature>
<dbReference type="AlphaFoldDB" id="A0A553I8S2"/>
<accession>A0A553I8S2</accession>
<dbReference type="PANTHER" id="PTHR11842">
    <property type="entry name" value="MITOTIC SPINDLE ASSEMBLY CHECKPOINT PROTEIN MAD2"/>
    <property type="match status" value="1"/>
</dbReference>
<feature type="region of interest" description="Disordered" evidence="2">
    <location>
        <begin position="290"/>
        <end position="309"/>
    </location>
</feature>
<dbReference type="Gene3D" id="3.30.900.10">
    <property type="entry name" value="HORMA domain"/>
    <property type="match status" value="1"/>
</dbReference>
<dbReference type="InterPro" id="IPR036570">
    <property type="entry name" value="HORMA_dom_sf"/>
</dbReference>
<dbReference type="Pfam" id="PF02301">
    <property type="entry name" value="HORMA"/>
    <property type="match status" value="1"/>
</dbReference>
<comment type="caution">
    <text evidence="4">The sequence shown here is derived from an EMBL/GenBank/DDBJ whole genome shotgun (WGS) entry which is preliminary data.</text>
</comment>
<evidence type="ECO:0000256" key="2">
    <source>
        <dbReference type="SAM" id="MobiDB-lite"/>
    </source>
</evidence>
<feature type="compositionally biased region" description="Acidic residues" evidence="2">
    <location>
        <begin position="199"/>
        <end position="210"/>
    </location>
</feature>
<feature type="domain" description="HORMA" evidence="3">
    <location>
        <begin position="90"/>
        <end position="325"/>
    </location>
</feature>
<dbReference type="InterPro" id="IPR003511">
    <property type="entry name" value="HORMA_dom"/>
</dbReference>
<evidence type="ECO:0000313" key="4">
    <source>
        <dbReference type="EMBL" id="TRX96603.1"/>
    </source>
</evidence>
<gene>
    <name evidence="4" type="ORF">FHL15_002505</name>
</gene>
<sequence length="342" mass="37574">MSPSPVGQTAPLRAGPTAAIISRFVGAEQYHHDCTRATCWTKPRIRCSIGTLLESSKSTLRVTSLKRGFVRNMPTIAPESGLSITIPQATRLLTTFTHFLTVCIHNILYYRGLYPAATFLSSRAYNLPVHQSRHPTVCAWIRDAVDALHAQITQGAVERLAVVVYDGKSAVMERWMFDIAQFPVWKDVPRDGKGKETEWDHEDEDGDDASGDAVVVAGDDVPGDDQQSKVNWTDVDEQLRAAVRRLAYVGENMAPLPEGCTYTIAVELRDEAEAPIGHPQPWVPTQPNLQTASKDQQTLGQGVGGTKTTPLRAVEAGPLFFECWVEEGRAKSEPPPINSSNK</sequence>
<reference evidence="5" key="1">
    <citation type="submission" date="2019-06" db="EMBL/GenBank/DDBJ databases">
        <title>Draft genome sequence of the griseofulvin-producing fungus Xylaria cubensis strain G536.</title>
        <authorList>
            <person name="Mead M.E."/>
            <person name="Raja H.A."/>
            <person name="Steenwyk J.L."/>
            <person name="Knowles S.L."/>
            <person name="Oberlies N.H."/>
            <person name="Rokas A."/>
        </authorList>
    </citation>
    <scope>NUCLEOTIDE SEQUENCE [LARGE SCALE GENOMIC DNA]</scope>
    <source>
        <strain evidence="5">G536</strain>
    </source>
</reference>
<name>A0A553I8S2_9PEZI</name>
<proteinExistence type="inferred from homology"/>
<evidence type="ECO:0000256" key="1">
    <source>
        <dbReference type="ARBA" id="ARBA00010348"/>
    </source>
</evidence>
<dbReference type="PANTHER" id="PTHR11842:SF10">
    <property type="entry name" value="MITOTIC SPINDLE ASSEMBLY CHECKPOINT PROTEIN MAD2B"/>
    <property type="match status" value="1"/>
</dbReference>
<dbReference type="STRING" id="2512241.A0A553I8S2"/>
<dbReference type="Proteomes" id="UP000319160">
    <property type="component" value="Unassembled WGS sequence"/>
</dbReference>
<evidence type="ECO:0000259" key="3">
    <source>
        <dbReference type="PROSITE" id="PS50815"/>
    </source>
</evidence>
<keyword evidence="5" id="KW-1185">Reference proteome</keyword>
<dbReference type="EMBL" id="VFLP01000010">
    <property type="protein sequence ID" value="TRX96603.1"/>
    <property type="molecule type" value="Genomic_DNA"/>
</dbReference>
<dbReference type="GO" id="GO:0016035">
    <property type="term" value="C:zeta DNA polymerase complex"/>
    <property type="evidence" value="ECO:0007669"/>
    <property type="project" value="TreeGrafter"/>
</dbReference>
<protein>
    <recommendedName>
        <fullName evidence="3">HORMA domain-containing protein</fullName>
    </recommendedName>
</protein>
<dbReference type="OrthoDB" id="21254at2759"/>
<dbReference type="InterPro" id="IPR045091">
    <property type="entry name" value="Mad2-like"/>
</dbReference>
<organism evidence="4 5">
    <name type="scientific">Xylaria flabelliformis</name>
    <dbReference type="NCBI Taxonomy" id="2512241"/>
    <lineage>
        <taxon>Eukaryota</taxon>
        <taxon>Fungi</taxon>
        <taxon>Dikarya</taxon>
        <taxon>Ascomycota</taxon>
        <taxon>Pezizomycotina</taxon>
        <taxon>Sordariomycetes</taxon>
        <taxon>Xylariomycetidae</taxon>
        <taxon>Xylariales</taxon>
        <taxon>Xylariaceae</taxon>
        <taxon>Xylaria</taxon>
    </lineage>
</organism>
<dbReference type="SUPFAM" id="SSF56019">
    <property type="entry name" value="The spindle assembly checkpoint protein mad2"/>
    <property type="match status" value="1"/>
</dbReference>
<dbReference type="PROSITE" id="PS50815">
    <property type="entry name" value="HORMA"/>
    <property type="match status" value="1"/>
</dbReference>
<comment type="similarity">
    <text evidence="1">Belongs to the MAD2 family.</text>
</comment>
<evidence type="ECO:0000313" key="5">
    <source>
        <dbReference type="Proteomes" id="UP000319160"/>
    </source>
</evidence>